<dbReference type="GO" id="GO:0005524">
    <property type="term" value="F:ATP binding"/>
    <property type="evidence" value="ECO:0007669"/>
    <property type="project" value="UniProtKB-UniRule"/>
</dbReference>
<dbReference type="GO" id="GO:0005829">
    <property type="term" value="C:cytosol"/>
    <property type="evidence" value="ECO:0007669"/>
    <property type="project" value="TreeGrafter"/>
</dbReference>
<feature type="binding site" evidence="12">
    <location>
        <begin position="38"/>
        <end position="45"/>
    </location>
    <ligand>
        <name>ATP</name>
        <dbReference type="ChEBI" id="CHEBI:30616"/>
    </ligand>
</feature>
<evidence type="ECO:0000256" key="3">
    <source>
        <dbReference type="ARBA" id="ARBA00022801"/>
    </source>
</evidence>
<dbReference type="Gene3D" id="3.40.50.300">
    <property type="entry name" value="P-loop containing nucleotide triphosphate hydrolases"/>
    <property type="match status" value="2"/>
</dbReference>
<evidence type="ECO:0000256" key="7">
    <source>
        <dbReference type="ARBA" id="ARBA00023235"/>
    </source>
</evidence>
<keyword evidence="3 12" id="KW-0378">Hydrolase</keyword>
<proteinExistence type="inferred from homology"/>
<dbReference type="InterPro" id="IPR027417">
    <property type="entry name" value="P-loop_NTPase"/>
</dbReference>
<comment type="catalytic activity">
    <reaction evidence="8">
        <text>Couples ATP hydrolysis with the unwinding of duplex DNA by translocating in the 3'-5' direction.</text>
        <dbReference type="EC" id="5.6.2.4"/>
    </reaction>
</comment>
<dbReference type="InterPro" id="IPR000212">
    <property type="entry name" value="DNA_helicase_UvrD/REP"/>
</dbReference>
<dbReference type="GO" id="GO:0000725">
    <property type="term" value="P:recombinational repair"/>
    <property type="evidence" value="ECO:0007669"/>
    <property type="project" value="TreeGrafter"/>
</dbReference>
<keyword evidence="4 12" id="KW-0347">Helicase</keyword>
<dbReference type="CDD" id="cd17932">
    <property type="entry name" value="DEXQc_UvrD"/>
    <property type="match status" value="1"/>
</dbReference>
<organism evidence="14 15">
    <name type="scientific">Leptospira santarosai str. MOR084</name>
    <dbReference type="NCBI Taxonomy" id="1049984"/>
    <lineage>
        <taxon>Bacteria</taxon>
        <taxon>Pseudomonadati</taxon>
        <taxon>Spirochaetota</taxon>
        <taxon>Spirochaetia</taxon>
        <taxon>Leptospirales</taxon>
        <taxon>Leptospiraceae</taxon>
        <taxon>Leptospira</taxon>
    </lineage>
</organism>
<dbReference type="Pfam" id="PF00580">
    <property type="entry name" value="UvrD-helicase"/>
    <property type="match status" value="1"/>
</dbReference>
<evidence type="ECO:0000256" key="11">
    <source>
        <dbReference type="ARBA" id="ARBA00048988"/>
    </source>
</evidence>
<dbReference type="GO" id="GO:0016887">
    <property type="term" value="F:ATP hydrolysis activity"/>
    <property type="evidence" value="ECO:0007669"/>
    <property type="project" value="RHEA"/>
</dbReference>
<dbReference type="Pfam" id="PF13361">
    <property type="entry name" value="UvrD_C"/>
    <property type="match status" value="1"/>
</dbReference>
<evidence type="ECO:0000256" key="6">
    <source>
        <dbReference type="ARBA" id="ARBA00023125"/>
    </source>
</evidence>
<keyword evidence="15" id="KW-1185">Reference proteome</keyword>
<dbReference type="PANTHER" id="PTHR11070:SF2">
    <property type="entry name" value="ATP-DEPENDENT DNA HELICASE SRS2"/>
    <property type="match status" value="1"/>
</dbReference>
<evidence type="ECO:0000256" key="10">
    <source>
        <dbReference type="ARBA" id="ARBA00034923"/>
    </source>
</evidence>
<evidence type="ECO:0000256" key="12">
    <source>
        <dbReference type="PROSITE-ProRule" id="PRU00560"/>
    </source>
</evidence>
<dbReference type="Gene3D" id="1.10.10.160">
    <property type="match status" value="1"/>
</dbReference>
<dbReference type="InterPro" id="IPR014016">
    <property type="entry name" value="UvrD-like_ATP-bd"/>
</dbReference>
<protein>
    <recommendedName>
        <fullName evidence="9">DNA 3'-5' helicase</fullName>
        <ecNumber evidence="9">5.6.2.4</ecNumber>
    </recommendedName>
    <alternativeName>
        <fullName evidence="10">DNA 3'-5' helicase II</fullName>
    </alternativeName>
</protein>
<reference evidence="14" key="1">
    <citation type="submission" date="2012-10" db="EMBL/GenBank/DDBJ databases">
        <authorList>
            <person name="Harkins D.M."/>
            <person name="Durkin A.S."/>
            <person name="Brinkac L.M."/>
            <person name="Haft D.H."/>
            <person name="Selengut J.D."/>
            <person name="Sanka R."/>
            <person name="DePew J."/>
            <person name="Purushe J."/>
            <person name="Matthias M.A."/>
            <person name="Vinetz J.M."/>
            <person name="Sutton G.G."/>
            <person name="Nierman W.C."/>
            <person name="Fouts D.E."/>
        </authorList>
    </citation>
    <scope>NUCLEOTIDE SEQUENCE [LARGE SCALE GENOMIC DNA]</scope>
    <source>
        <strain evidence="14">MOR084</strain>
    </source>
</reference>
<evidence type="ECO:0000256" key="8">
    <source>
        <dbReference type="ARBA" id="ARBA00034617"/>
    </source>
</evidence>
<dbReference type="GO" id="GO:0003677">
    <property type="term" value="F:DNA binding"/>
    <property type="evidence" value="ECO:0007669"/>
    <property type="project" value="UniProtKB-KW"/>
</dbReference>
<evidence type="ECO:0000256" key="2">
    <source>
        <dbReference type="ARBA" id="ARBA00022741"/>
    </source>
</evidence>
<dbReference type="EC" id="5.6.2.4" evidence="9"/>
<feature type="domain" description="UvrD-like helicase ATP-binding" evidence="13">
    <location>
        <begin position="17"/>
        <end position="279"/>
    </location>
</feature>
<dbReference type="InterPro" id="IPR014017">
    <property type="entry name" value="DNA_helicase_UvrD-like_C"/>
</dbReference>
<dbReference type="PANTHER" id="PTHR11070">
    <property type="entry name" value="UVRD / RECB / PCRA DNA HELICASE FAMILY MEMBER"/>
    <property type="match status" value="1"/>
</dbReference>
<dbReference type="AlphaFoldDB" id="A0A0E2BDJ4"/>
<evidence type="ECO:0000256" key="9">
    <source>
        <dbReference type="ARBA" id="ARBA00034808"/>
    </source>
</evidence>
<comment type="catalytic activity">
    <reaction evidence="11">
        <text>ATP + H2O = ADP + phosphate + H(+)</text>
        <dbReference type="Rhea" id="RHEA:13065"/>
        <dbReference type="ChEBI" id="CHEBI:15377"/>
        <dbReference type="ChEBI" id="CHEBI:15378"/>
        <dbReference type="ChEBI" id="CHEBI:30616"/>
        <dbReference type="ChEBI" id="CHEBI:43474"/>
        <dbReference type="ChEBI" id="CHEBI:456216"/>
        <dbReference type="EC" id="5.6.2.4"/>
    </reaction>
</comment>
<evidence type="ECO:0000313" key="14">
    <source>
        <dbReference type="EMBL" id="EKO33345.1"/>
    </source>
</evidence>
<dbReference type="Proteomes" id="UP000006329">
    <property type="component" value="Unassembled WGS sequence"/>
</dbReference>
<comment type="caution">
    <text evidence="14">The sequence shown here is derived from an EMBL/GenBank/DDBJ whole genome shotgun (WGS) entry which is preliminary data.</text>
</comment>
<keyword evidence="5 12" id="KW-0067">ATP-binding</keyword>
<keyword evidence="6" id="KW-0238">DNA-binding</keyword>
<gene>
    <name evidence="14" type="ORF">LEP1GSC179_2580</name>
</gene>
<dbReference type="InterPro" id="IPR013986">
    <property type="entry name" value="DExx_box_DNA_helicase_dom_sf"/>
</dbReference>
<sequence length="446" mass="52056">MESGTVSVRGEKMKKKVQYSRAQKAVIEEDSRFVQVVAAAGSGKTSTMVGIIERILAENLFSEESILVLTFSRKAAEEISDRIRRATEKNSVRVQTFHAYCLYVIGRWHPRFKIQKPKILPLEEKNRFYREFLKKERNEVGGIPYEFFGAENIFFIRENFSELKKNLEFAYQKYKEENGFLDFDDLVRMFLDGLRNEEEWIHESRNILRKIIVDEFQDTDLEQLEFLRLLSRSASIVVVGDDSQAIYSFRGTAPGAFLSFQKLFRPCKIHFLNTNYRSLPEIVRTSAIPIRKNREKIEKEVFPSRKGKACVGRILLEETVDLIPFFIRAIPSSETDLKILCRSNFRISEYIRVGIPEVYLMTIHSSKGLEFHTVFVDVADGWNARPDSPWETIEEERRILYVGLSRAKDRLLILGASKNSRRETIESEFFRYFKGLKQIEPEDLSM</sequence>
<accession>A0A0E2BDJ4</accession>
<dbReference type="PROSITE" id="PS51198">
    <property type="entry name" value="UVRD_HELICASE_ATP_BIND"/>
    <property type="match status" value="1"/>
</dbReference>
<dbReference type="GO" id="GO:0033202">
    <property type="term" value="C:DNA helicase complex"/>
    <property type="evidence" value="ECO:0007669"/>
    <property type="project" value="TreeGrafter"/>
</dbReference>
<evidence type="ECO:0000256" key="1">
    <source>
        <dbReference type="ARBA" id="ARBA00009922"/>
    </source>
</evidence>
<evidence type="ECO:0000256" key="4">
    <source>
        <dbReference type="ARBA" id="ARBA00022806"/>
    </source>
</evidence>
<evidence type="ECO:0000256" key="5">
    <source>
        <dbReference type="ARBA" id="ARBA00022840"/>
    </source>
</evidence>
<keyword evidence="2 12" id="KW-0547">Nucleotide-binding</keyword>
<dbReference type="SUPFAM" id="SSF52540">
    <property type="entry name" value="P-loop containing nucleoside triphosphate hydrolases"/>
    <property type="match status" value="1"/>
</dbReference>
<name>A0A0E2BDJ4_9LEPT</name>
<evidence type="ECO:0000313" key="15">
    <source>
        <dbReference type="Proteomes" id="UP000006329"/>
    </source>
</evidence>
<dbReference type="EMBL" id="AHON02000051">
    <property type="protein sequence ID" value="EKO33345.1"/>
    <property type="molecule type" value="Genomic_DNA"/>
</dbReference>
<evidence type="ECO:0000259" key="13">
    <source>
        <dbReference type="PROSITE" id="PS51198"/>
    </source>
</evidence>
<keyword evidence="7" id="KW-0413">Isomerase</keyword>
<dbReference type="GO" id="GO:0043138">
    <property type="term" value="F:3'-5' DNA helicase activity"/>
    <property type="evidence" value="ECO:0007669"/>
    <property type="project" value="UniProtKB-EC"/>
</dbReference>
<comment type="similarity">
    <text evidence="1">Belongs to the helicase family. UvrD subfamily.</text>
</comment>